<feature type="signal peptide" evidence="3">
    <location>
        <begin position="1"/>
        <end position="20"/>
    </location>
</feature>
<keyword evidence="2" id="KW-0812">Transmembrane</keyword>
<evidence type="ECO:0008006" key="6">
    <source>
        <dbReference type="Google" id="ProtNLM"/>
    </source>
</evidence>
<evidence type="ECO:0000256" key="1">
    <source>
        <dbReference type="SAM" id="MobiDB-lite"/>
    </source>
</evidence>
<keyword evidence="5" id="KW-1185">Reference proteome</keyword>
<keyword evidence="3" id="KW-0732">Signal</keyword>
<evidence type="ECO:0000256" key="2">
    <source>
        <dbReference type="SAM" id="Phobius"/>
    </source>
</evidence>
<sequence>MTLSSRWMLLFATLASLASTQTNETEFCTPPYGTWGNAYVVDTQDVLDEIASHCTTVNGSVVMFANYTGAFSLPNVRNITGSLEWRSVLDDPNLPEEPSPTEIDVPDLEYVGSSVYMNSLPALRNFSAPKLRTVGWSVSIDYAVDVDLRALESAEYIQYTGNVSTLRLDSLREVRQRVFICNKDACSEGVTPNTAFKLSLPSLSVAGALELDGRYSALDMPQLANISGQDFAARGFRFATSGGEVINLTFPKLSYVRGEMTVNGGIGSFAMESMRNMSTGFTLITSEPLNVTIPFEEATYIDIYGNITGLRFPNLKSWEQLRIHSGVDLDCEATTESLANTTAYPYSCWHSEDSSSSSGLSTGAKAGIGVGACVAGILVVGLVAWLSVRRRKRAERLKSESNMHLEETPPTYGEARAQDLPPDYATTVSRD</sequence>
<dbReference type="SUPFAM" id="SSF52058">
    <property type="entry name" value="L domain-like"/>
    <property type="match status" value="1"/>
</dbReference>
<comment type="caution">
    <text evidence="4">The sequence shown here is derived from an EMBL/GenBank/DDBJ whole genome shotgun (WGS) entry which is preliminary data.</text>
</comment>
<organism evidence="4 5">
    <name type="scientific">Aspergillus pseudoustus</name>
    <dbReference type="NCBI Taxonomy" id="1810923"/>
    <lineage>
        <taxon>Eukaryota</taxon>
        <taxon>Fungi</taxon>
        <taxon>Dikarya</taxon>
        <taxon>Ascomycota</taxon>
        <taxon>Pezizomycotina</taxon>
        <taxon>Eurotiomycetes</taxon>
        <taxon>Eurotiomycetidae</taxon>
        <taxon>Eurotiales</taxon>
        <taxon>Aspergillaceae</taxon>
        <taxon>Aspergillus</taxon>
        <taxon>Aspergillus subgen. Nidulantes</taxon>
    </lineage>
</organism>
<protein>
    <recommendedName>
        <fullName evidence="6">Aspartic peptidase domain-containing protein</fullName>
    </recommendedName>
</protein>
<keyword evidence="2" id="KW-0472">Membrane</keyword>
<evidence type="ECO:0000313" key="5">
    <source>
        <dbReference type="Proteomes" id="UP001610446"/>
    </source>
</evidence>
<feature type="region of interest" description="Disordered" evidence="1">
    <location>
        <begin position="399"/>
        <end position="431"/>
    </location>
</feature>
<accession>A0ABR4JSB9</accession>
<evidence type="ECO:0000313" key="4">
    <source>
        <dbReference type="EMBL" id="KAL2842932.1"/>
    </source>
</evidence>
<gene>
    <name evidence="4" type="ORF">BJY01DRAFT_199687</name>
</gene>
<keyword evidence="2" id="KW-1133">Transmembrane helix</keyword>
<reference evidence="4 5" key="1">
    <citation type="submission" date="2024-07" db="EMBL/GenBank/DDBJ databases">
        <title>Section-level genome sequencing and comparative genomics of Aspergillus sections Usti and Cavernicolus.</title>
        <authorList>
            <consortium name="Lawrence Berkeley National Laboratory"/>
            <person name="Nybo J.L."/>
            <person name="Vesth T.C."/>
            <person name="Theobald S."/>
            <person name="Frisvad J.C."/>
            <person name="Larsen T.O."/>
            <person name="Kjaerboelling I."/>
            <person name="Rothschild-Mancinelli K."/>
            <person name="Lyhne E.K."/>
            <person name="Kogle M.E."/>
            <person name="Barry K."/>
            <person name="Clum A."/>
            <person name="Na H."/>
            <person name="Ledsgaard L."/>
            <person name="Lin J."/>
            <person name="Lipzen A."/>
            <person name="Kuo A."/>
            <person name="Riley R."/>
            <person name="Mondo S."/>
            <person name="Labutti K."/>
            <person name="Haridas S."/>
            <person name="Pangalinan J."/>
            <person name="Salamov A.A."/>
            <person name="Simmons B.A."/>
            <person name="Magnuson J.K."/>
            <person name="Chen J."/>
            <person name="Drula E."/>
            <person name="Henrissat B."/>
            <person name="Wiebenga A."/>
            <person name="Lubbers R.J."/>
            <person name="Gomes A.C."/>
            <person name="Makela M.R."/>
            <person name="Stajich J."/>
            <person name="Grigoriev I.V."/>
            <person name="Mortensen U.H."/>
            <person name="De Vries R.P."/>
            <person name="Baker S.E."/>
            <person name="Andersen M.R."/>
        </authorList>
    </citation>
    <scope>NUCLEOTIDE SEQUENCE [LARGE SCALE GENOMIC DNA]</scope>
    <source>
        <strain evidence="4 5">CBS 123904</strain>
    </source>
</reference>
<feature type="transmembrane region" description="Helical" evidence="2">
    <location>
        <begin position="366"/>
        <end position="388"/>
    </location>
</feature>
<dbReference type="Proteomes" id="UP001610446">
    <property type="component" value="Unassembled WGS sequence"/>
</dbReference>
<dbReference type="EMBL" id="JBFXLU010000095">
    <property type="protein sequence ID" value="KAL2842932.1"/>
    <property type="molecule type" value="Genomic_DNA"/>
</dbReference>
<feature type="chain" id="PRO_5045796698" description="Aspartic peptidase domain-containing protein" evidence="3">
    <location>
        <begin position="21"/>
        <end position="431"/>
    </location>
</feature>
<evidence type="ECO:0000256" key="3">
    <source>
        <dbReference type="SAM" id="SignalP"/>
    </source>
</evidence>
<name>A0ABR4JSB9_9EURO</name>
<proteinExistence type="predicted"/>